<dbReference type="EMBL" id="JGDM01000009">
    <property type="protein sequence ID" value="EXZ46406.1"/>
    <property type="molecule type" value="Genomic_DNA"/>
</dbReference>
<evidence type="ECO:0000313" key="3">
    <source>
        <dbReference type="Proteomes" id="UP000022272"/>
    </source>
</evidence>
<name>A0A016C0R5_BACFG</name>
<gene>
    <name evidence="2" type="ORF">M076_0421</name>
</gene>
<reference evidence="2 3" key="1">
    <citation type="submission" date="2014-02" db="EMBL/GenBank/DDBJ databases">
        <authorList>
            <person name="Sears C."/>
            <person name="Carroll K."/>
            <person name="Sack B.R."/>
            <person name="Qadri F."/>
            <person name="Myers L.L."/>
            <person name="Chung G.-T."/>
            <person name="Escheverria P."/>
            <person name="Fraser C.M."/>
            <person name="Sadzewicz L."/>
            <person name="Shefchek K.A."/>
            <person name="Tallon L."/>
            <person name="Das S.P."/>
            <person name="Daugherty S."/>
            <person name="Mongodin E.F."/>
        </authorList>
    </citation>
    <scope>NUCLEOTIDE SEQUENCE [LARGE SCALE GENOMIC DNA]</scope>
    <source>
        <strain evidence="2 3">2-F-2 #4</strain>
    </source>
</reference>
<keyword evidence="1 2" id="KW-0812">Transmembrane</keyword>
<dbReference type="InterPro" id="IPR036388">
    <property type="entry name" value="WH-like_DNA-bd_sf"/>
</dbReference>
<evidence type="ECO:0000256" key="1">
    <source>
        <dbReference type="SAM" id="Phobius"/>
    </source>
</evidence>
<dbReference type="Proteomes" id="UP000022272">
    <property type="component" value="Unassembled WGS sequence"/>
</dbReference>
<protein>
    <submittedName>
        <fullName evidence="2">Putative transmembrane protein</fullName>
    </submittedName>
</protein>
<organism evidence="2 3">
    <name type="scientific">Bacteroides fragilis str. 2-F-2 #4</name>
    <dbReference type="NCBI Taxonomy" id="1339280"/>
    <lineage>
        <taxon>Bacteria</taxon>
        <taxon>Pseudomonadati</taxon>
        <taxon>Bacteroidota</taxon>
        <taxon>Bacteroidia</taxon>
        <taxon>Bacteroidales</taxon>
        <taxon>Bacteroidaceae</taxon>
        <taxon>Bacteroides</taxon>
    </lineage>
</organism>
<comment type="caution">
    <text evidence="2">The sequence shown here is derived from an EMBL/GenBank/DDBJ whole genome shotgun (WGS) entry which is preliminary data.</text>
</comment>
<dbReference type="RefSeq" id="WP_032567103.1">
    <property type="nucleotide sequence ID" value="NZ_JGDM01000009.1"/>
</dbReference>
<sequence>MKFIYSILFALLWIGVTITFGSYLYRMGLPIVNASAQKLLLRTIDEDLECRFRKLKPNQAYVTGKKHTKNKKVTLTDKSGTHNVRQFAIDTVYTDTSFVHRVKQSYLIERNSINVDSLNQKWQLKLRMDGICANTGIKLTNSLKNGERISASSGLNEPDCFLLAYSTGVGYGIKMDAFIRPFWATVVLKAHWNNIWTWNYVLFSLIFCLFYVPGVRLFLVQVLSKFRIVDNHVKSSQPLVQQKSEFVWEVNGLTFDYLQRSITYHNQTCILRKQVAEVLLAFLKAPGHLLLNEDLKKLFWKELEDVDSCMERRNRLITDLRTDLRKIGANLGVTLVNGGYQLHFRSENSKKSVKNQ</sequence>
<dbReference type="InterPro" id="IPR016032">
    <property type="entry name" value="Sig_transdc_resp-reg_C-effctor"/>
</dbReference>
<dbReference type="PATRIC" id="fig|1339280.3.peg.408"/>
<proteinExistence type="predicted"/>
<dbReference type="GO" id="GO:0003677">
    <property type="term" value="F:DNA binding"/>
    <property type="evidence" value="ECO:0007669"/>
    <property type="project" value="InterPro"/>
</dbReference>
<feature type="transmembrane region" description="Helical" evidence="1">
    <location>
        <begin position="198"/>
        <end position="219"/>
    </location>
</feature>
<accession>A0A016C0R5</accession>
<keyword evidence="1" id="KW-1133">Transmembrane helix</keyword>
<evidence type="ECO:0000313" key="2">
    <source>
        <dbReference type="EMBL" id="EXZ46406.1"/>
    </source>
</evidence>
<dbReference type="GO" id="GO:0006355">
    <property type="term" value="P:regulation of DNA-templated transcription"/>
    <property type="evidence" value="ECO:0007669"/>
    <property type="project" value="InterPro"/>
</dbReference>
<keyword evidence="1" id="KW-0472">Membrane</keyword>
<dbReference type="AlphaFoldDB" id="A0A016C0R5"/>
<dbReference type="Gene3D" id="1.10.10.10">
    <property type="entry name" value="Winged helix-like DNA-binding domain superfamily/Winged helix DNA-binding domain"/>
    <property type="match status" value="1"/>
</dbReference>
<dbReference type="SUPFAM" id="SSF46894">
    <property type="entry name" value="C-terminal effector domain of the bipartite response regulators"/>
    <property type="match status" value="1"/>
</dbReference>